<keyword evidence="3" id="KW-1185">Reference proteome</keyword>
<dbReference type="GeneID" id="40322768"/>
<dbReference type="EMBL" id="MKKU01000917">
    <property type="protein sequence ID" value="RNE99977.1"/>
    <property type="molecule type" value="Genomic_DNA"/>
</dbReference>
<accession>A0A3R7KRM9</accession>
<gene>
    <name evidence="2" type="ORF">Tco025E_09157</name>
</gene>
<organism evidence="2 3">
    <name type="scientific">Trypanosoma conorhini</name>
    <dbReference type="NCBI Taxonomy" id="83891"/>
    <lineage>
        <taxon>Eukaryota</taxon>
        <taxon>Discoba</taxon>
        <taxon>Euglenozoa</taxon>
        <taxon>Kinetoplastea</taxon>
        <taxon>Metakinetoplastina</taxon>
        <taxon>Trypanosomatida</taxon>
        <taxon>Trypanosomatidae</taxon>
        <taxon>Trypanosoma</taxon>
    </lineage>
</organism>
<dbReference type="InterPro" id="IPR012677">
    <property type="entry name" value="Nucleotide-bd_a/b_plait_sf"/>
</dbReference>
<dbReference type="AlphaFoldDB" id="A0A3R7KRM9"/>
<reference evidence="2 3" key="1">
    <citation type="journal article" date="2018" name="BMC Genomics">
        <title>Genomic comparison of Trypanosoma conorhini and Trypanosoma rangeli to Trypanosoma cruzi strains of high and low virulence.</title>
        <authorList>
            <person name="Bradwell K.R."/>
            <person name="Koparde V.N."/>
            <person name="Matveyev A.V."/>
            <person name="Serrano M.G."/>
            <person name="Alves J.M."/>
            <person name="Parikh H."/>
            <person name="Huang B."/>
            <person name="Lee V."/>
            <person name="Espinosa-Alvarez O."/>
            <person name="Ortiz P.A."/>
            <person name="Costa-Martins A.G."/>
            <person name="Teixeira M.M."/>
            <person name="Buck G.A."/>
        </authorList>
    </citation>
    <scope>NUCLEOTIDE SEQUENCE [LARGE SCALE GENOMIC DNA]</scope>
    <source>
        <strain evidence="2 3">025E</strain>
    </source>
</reference>
<dbReference type="SUPFAM" id="SSF54928">
    <property type="entry name" value="RNA-binding domain, RBD"/>
    <property type="match status" value="1"/>
</dbReference>
<dbReference type="Gene3D" id="3.30.70.330">
    <property type="match status" value="1"/>
</dbReference>
<protein>
    <submittedName>
        <fullName evidence="2">Putative RNA-binding protein</fullName>
    </submittedName>
</protein>
<evidence type="ECO:0000256" key="1">
    <source>
        <dbReference type="SAM" id="MobiDB-lite"/>
    </source>
</evidence>
<feature type="non-terminal residue" evidence="2">
    <location>
        <position position="1"/>
    </location>
</feature>
<evidence type="ECO:0000313" key="3">
    <source>
        <dbReference type="Proteomes" id="UP000284403"/>
    </source>
</evidence>
<dbReference type="GO" id="GO:0003676">
    <property type="term" value="F:nucleic acid binding"/>
    <property type="evidence" value="ECO:0007669"/>
    <property type="project" value="InterPro"/>
</dbReference>
<evidence type="ECO:0000313" key="2">
    <source>
        <dbReference type="EMBL" id="RNE99977.1"/>
    </source>
</evidence>
<feature type="region of interest" description="Disordered" evidence="1">
    <location>
        <begin position="1"/>
        <end position="21"/>
    </location>
</feature>
<dbReference type="RefSeq" id="XP_029224146.1">
    <property type="nucleotide sequence ID" value="XM_029375982.1"/>
</dbReference>
<name>A0A3R7KRM9_9TRYP</name>
<comment type="caution">
    <text evidence="2">The sequence shown here is derived from an EMBL/GenBank/DDBJ whole genome shotgun (WGS) entry which is preliminary data.</text>
</comment>
<dbReference type="InterPro" id="IPR035979">
    <property type="entry name" value="RBD_domain_sf"/>
</dbReference>
<dbReference type="Proteomes" id="UP000284403">
    <property type="component" value="Unassembled WGS sequence"/>
</dbReference>
<proteinExistence type="predicted"/>
<sequence length="506" mass="53135">VWLESKEHKARAKKDPSYKEYEQRWSEFSQAGIARKGGGDSFTASARPTPKRVVEEFISGSAGGSLNRTPGLTCASSVPSRPGTHLLGESSGVSHDVSLESNASSVVMLPDFSPNNGKFSPFVRGGGVAHQFGTQLTQSHVQSSRVLPQSMQRHDAPSRTSLSDASCMTGAGKPATGLARPCGGPTQSVYTPTELLERTVFITKLPSSLRCAQFRRLLLYFGEINKVRLRRDDNQAQTKTEAVVAAAFSASKAATLSTASTAGAHGGALPVTLLLSFVEFAEPENAKAMIDYCRNASTKSKPFSFLSDAPAESLESSHFSPEELQRLLSVRASPARKPIHDKRSLDAVLVPDKKCPRRVLRQQPCRFGCDGGGKTLGSDVDAGLPASSASAAGFAGSGGGLGGGGEGNAGVAGVAASESPQWRSVAASALQPPPFRDDASEAPPLWPAVGAVAVPATWLEQEVGQTGELNPLEGVSFLGGADDAAKVENKCGLPPRLQSYVDEVFR</sequence>